<dbReference type="OrthoDB" id="2906425at2759"/>
<accession>J3KMF4</accession>
<proteinExistence type="predicted"/>
<dbReference type="AlphaFoldDB" id="J3KMF4"/>
<dbReference type="KEGG" id="cim:CIMG_12600"/>
<evidence type="ECO:0000313" key="2">
    <source>
        <dbReference type="Proteomes" id="UP000001261"/>
    </source>
</evidence>
<evidence type="ECO:0000313" key="1">
    <source>
        <dbReference type="EMBL" id="EAS37582.3"/>
    </source>
</evidence>
<dbReference type="EMBL" id="GG704911">
    <property type="protein sequence ID" value="EAS37582.3"/>
    <property type="molecule type" value="Genomic_DNA"/>
</dbReference>
<dbReference type="GeneID" id="24164227"/>
<name>J3KMF4_COCIM</name>
<reference evidence="2" key="2">
    <citation type="journal article" date="2010" name="Genome Res.">
        <title>Population genomic sequencing of Coccidioides fungi reveals recent hybridization and transposon control.</title>
        <authorList>
            <person name="Neafsey D.E."/>
            <person name="Barker B.M."/>
            <person name="Sharpton T.J."/>
            <person name="Stajich J.E."/>
            <person name="Park D.J."/>
            <person name="Whiston E."/>
            <person name="Hung C.-Y."/>
            <person name="McMahan C."/>
            <person name="White J."/>
            <person name="Sykes S."/>
            <person name="Heiman D."/>
            <person name="Young S."/>
            <person name="Zeng Q."/>
            <person name="Abouelleil A."/>
            <person name="Aftuck L."/>
            <person name="Bessette D."/>
            <person name="Brown A."/>
            <person name="FitzGerald M."/>
            <person name="Lui A."/>
            <person name="Macdonald J.P."/>
            <person name="Priest M."/>
            <person name="Orbach M.J."/>
            <person name="Galgiani J.N."/>
            <person name="Kirkland T.N."/>
            <person name="Cole G.T."/>
            <person name="Birren B.W."/>
            <person name="Henn M.R."/>
            <person name="Taylor J.W."/>
            <person name="Rounsley S.D."/>
        </authorList>
    </citation>
    <scope>GENOME REANNOTATION</scope>
    <source>
        <strain evidence="2">RS</strain>
    </source>
</reference>
<dbReference type="Proteomes" id="UP000001261">
    <property type="component" value="Unassembled WGS sequence"/>
</dbReference>
<dbReference type="RefSeq" id="XP_001249165.2">
    <property type="nucleotide sequence ID" value="XM_001249164.2"/>
</dbReference>
<sequence length="136" mass="14955">MASNTSVTGLTAGKSESTLNLENGVLFAYENLYVGETYLKLDTKLFKIPPDAKKELLLEGDVITVLSKQGGCLILEQDYSYISKGRMAVRCFEVEAMKLIVKHISVPLPEVIYSLIDDCSSEIGMTTIPDSSNKKQ</sequence>
<reference evidence="2" key="1">
    <citation type="journal article" date="2009" name="Genome Res.">
        <title>Comparative genomic analyses of the human fungal pathogens Coccidioides and their relatives.</title>
        <authorList>
            <person name="Sharpton T.J."/>
            <person name="Stajich J.E."/>
            <person name="Rounsley S.D."/>
            <person name="Gardner M.J."/>
            <person name="Wortman J.R."/>
            <person name="Jordar V.S."/>
            <person name="Maiti R."/>
            <person name="Kodira C.D."/>
            <person name="Neafsey D.E."/>
            <person name="Zeng Q."/>
            <person name="Hung C.-Y."/>
            <person name="McMahan C."/>
            <person name="Muszewska A."/>
            <person name="Grynberg M."/>
            <person name="Mandel M.A."/>
            <person name="Kellner E.M."/>
            <person name="Barker B.M."/>
            <person name="Galgiani J.N."/>
            <person name="Orbach M.J."/>
            <person name="Kirkland T.N."/>
            <person name="Cole G.T."/>
            <person name="Henn M.R."/>
            <person name="Birren B.W."/>
            <person name="Taylor J.W."/>
        </authorList>
    </citation>
    <scope>NUCLEOTIDE SEQUENCE [LARGE SCALE GENOMIC DNA]</scope>
    <source>
        <strain evidence="2">RS</strain>
    </source>
</reference>
<dbReference type="VEuPathDB" id="FungiDB:CIMG_12600"/>
<dbReference type="OMA" id="CSSEIGM"/>
<keyword evidence="2" id="KW-1185">Reference proteome</keyword>
<organism evidence="1 2">
    <name type="scientific">Coccidioides immitis (strain RS)</name>
    <name type="common">Valley fever fungus</name>
    <dbReference type="NCBI Taxonomy" id="246410"/>
    <lineage>
        <taxon>Eukaryota</taxon>
        <taxon>Fungi</taxon>
        <taxon>Dikarya</taxon>
        <taxon>Ascomycota</taxon>
        <taxon>Pezizomycotina</taxon>
        <taxon>Eurotiomycetes</taxon>
        <taxon>Eurotiomycetidae</taxon>
        <taxon>Onygenales</taxon>
        <taxon>Onygenaceae</taxon>
        <taxon>Coccidioides</taxon>
    </lineage>
</organism>
<dbReference type="InParanoid" id="J3KMF4"/>
<protein>
    <submittedName>
        <fullName evidence="1">Uncharacterized protein</fullName>
    </submittedName>
</protein>
<gene>
    <name evidence="1" type="ORF">CIMG_12600</name>
</gene>